<evidence type="ECO:0000313" key="1">
    <source>
        <dbReference type="EMBL" id="CDW21489.1"/>
    </source>
</evidence>
<dbReference type="EMBL" id="HACA01004128">
    <property type="protein sequence ID" value="CDW21489.1"/>
    <property type="molecule type" value="Transcribed_RNA"/>
</dbReference>
<sequence>MLNGQPRVKPNRLCLCSEKELNESPSIKKVKQDIKLVNGHLEVRLPWKKGFPTKLPKYSEEATM</sequence>
<accession>A0A0K2T5Z1</accession>
<reference evidence="1" key="1">
    <citation type="submission" date="2014-05" db="EMBL/GenBank/DDBJ databases">
        <authorList>
            <person name="Chronopoulou M."/>
        </authorList>
    </citation>
    <scope>NUCLEOTIDE SEQUENCE</scope>
    <source>
        <tissue evidence="1">Whole organism</tissue>
    </source>
</reference>
<proteinExistence type="predicted"/>
<dbReference type="AlphaFoldDB" id="A0A0K2T5Z1"/>
<protein>
    <submittedName>
        <fullName evidence="1">Uncharacterized protein</fullName>
    </submittedName>
</protein>
<organism evidence="1">
    <name type="scientific">Lepeophtheirus salmonis</name>
    <name type="common">Salmon louse</name>
    <name type="synonym">Caligus salmonis</name>
    <dbReference type="NCBI Taxonomy" id="72036"/>
    <lineage>
        <taxon>Eukaryota</taxon>
        <taxon>Metazoa</taxon>
        <taxon>Ecdysozoa</taxon>
        <taxon>Arthropoda</taxon>
        <taxon>Crustacea</taxon>
        <taxon>Multicrustacea</taxon>
        <taxon>Hexanauplia</taxon>
        <taxon>Copepoda</taxon>
        <taxon>Siphonostomatoida</taxon>
        <taxon>Caligidae</taxon>
        <taxon>Lepeophtheirus</taxon>
    </lineage>
</organism>
<name>A0A0K2T5Z1_LEPSM</name>